<comment type="caution">
    <text evidence="15">The sequence shown here is derived from an EMBL/GenBank/DDBJ whole genome shotgun (WGS) entry which is preliminary data.</text>
</comment>
<keyword evidence="8 14" id="KW-0472">Membrane</keyword>
<dbReference type="EMBL" id="JACHLL010000001">
    <property type="protein sequence ID" value="MBB6339986.1"/>
    <property type="molecule type" value="Genomic_DNA"/>
</dbReference>
<keyword evidence="16" id="KW-1185">Reference proteome</keyword>
<evidence type="ECO:0000256" key="8">
    <source>
        <dbReference type="ARBA" id="ARBA00023136"/>
    </source>
</evidence>
<keyword evidence="4" id="KW-0132">Cell division</keyword>
<dbReference type="PIRSF" id="PIRSF006318">
    <property type="entry name" value="YhcB"/>
    <property type="match status" value="1"/>
</dbReference>
<feature type="transmembrane region" description="Helical" evidence="14">
    <location>
        <begin position="6"/>
        <end position="26"/>
    </location>
</feature>
<evidence type="ECO:0000256" key="4">
    <source>
        <dbReference type="ARBA" id="ARBA00022618"/>
    </source>
</evidence>
<dbReference type="RefSeq" id="WP_184679700.1">
    <property type="nucleotide sequence ID" value="NZ_JACHLL010000001.1"/>
</dbReference>
<dbReference type="Pfam" id="PF06295">
    <property type="entry name" value="ZapG-like"/>
    <property type="match status" value="1"/>
</dbReference>
<evidence type="ECO:0000256" key="13">
    <source>
        <dbReference type="SAM" id="MobiDB-lite"/>
    </source>
</evidence>
<keyword evidence="3" id="KW-0997">Cell inner membrane</keyword>
<keyword evidence="7 14" id="KW-1133">Transmembrane helix</keyword>
<dbReference type="PANTHER" id="PTHR39579:SF1">
    <property type="entry name" value="INNER MEMBRANE PROTEIN YHCB"/>
    <property type="match status" value="1"/>
</dbReference>
<evidence type="ECO:0000256" key="1">
    <source>
        <dbReference type="ARBA" id="ARBA00004377"/>
    </source>
</evidence>
<evidence type="ECO:0000256" key="2">
    <source>
        <dbReference type="ARBA" id="ARBA00022475"/>
    </source>
</evidence>
<evidence type="ECO:0000256" key="10">
    <source>
        <dbReference type="ARBA" id="ARBA00035657"/>
    </source>
</evidence>
<comment type="subcellular location">
    <subcellularLocation>
        <location evidence="1">Cell inner membrane</location>
        <topology evidence="1">Single-pass membrane protein</topology>
    </subcellularLocation>
</comment>
<comment type="similarity">
    <text evidence="10">Belongs to the ZapG family.</text>
</comment>
<keyword evidence="6" id="KW-0133">Cell shape</keyword>
<feature type="region of interest" description="Disordered" evidence="13">
    <location>
        <begin position="104"/>
        <end position="146"/>
    </location>
</feature>
<evidence type="ECO:0000256" key="14">
    <source>
        <dbReference type="SAM" id="Phobius"/>
    </source>
</evidence>
<evidence type="ECO:0000313" key="16">
    <source>
        <dbReference type="Proteomes" id="UP000557193"/>
    </source>
</evidence>
<keyword evidence="9" id="KW-0131">Cell cycle</keyword>
<organism evidence="15 16">
    <name type="scientific">Pseudomonas fluvialis</name>
    <dbReference type="NCBI Taxonomy" id="1793966"/>
    <lineage>
        <taxon>Bacteria</taxon>
        <taxon>Pseudomonadati</taxon>
        <taxon>Pseudomonadota</taxon>
        <taxon>Gammaproteobacteria</taxon>
        <taxon>Pseudomonadales</taxon>
        <taxon>Pseudomonadaceae</taxon>
        <taxon>Pseudomonas</taxon>
    </lineage>
</organism>
<dbReference type="GO" id="GO:0008360">
    <property type="term" value="P:regulation of cell shape"/>
    <property type="evidence" value="ECO:0007669"/>
    <property type="project" value="UniProtKB-KW"/>
</dbReference>
<dbReference type="GO" id="GO:0005886">
    <property type="term" value="C:plasma membrane"/>
    <property type="evidence" value="ECO:0007669"/>
    <property type="project" value="UniProtKB-SubCell"/>
</dbReference>
<evidence type="ECO:0000256" key="11">
    <source>
        <dbReference type="ARBA" id="ARBA00035703"/>
    </source>
</evidence>
<dbReference type="PANTHER" id="PTHR39579">
    <property type="entry name" value="INNER MEMBRANE PROTEIN YHCB"/>
    <property type="match status" value="1"/>
</dbReference>
<evidence type="ECO:0000256" key="6">
    <source>
        <dbReference type="ARBA" id="ARBA00022960"/>
    </source>
</evidence>
<name>A0A7X0BR21_9PSED</name>
<proteinExistence type="inferred from homology"/>
<dbReference type="InterPro" id="IPR009386">
    <property type="entry name" value="ZapG-like"/>
</dbReference>
<evidence type="ECO:0000256" key="12">
    <source>
        <dbReference type="ARBA" id="ARBA00035727"/>
    </source>
</evidence>
<evidence type="ECO:0000256" key="9">
    <source>
        <dbReference type="ARBA" id="ARBA00023306"/>
    </source>
</evidence>
<evidence type="ECO:0000256" key="5">
    <source>
        <dbReference type="ARBA" id="ARBA00022692"/>
    </source>
</evidence>
<accession>A0A7X0BR21</accession>
<keyword evidence="2" id="KW-1003">Cell membrane</keyword>
<protein>
    <recommendedName>
        <fullName evidence="11">Z-ring associated protein G</fullName>
    </recommendedName>
    <alternativeName>
        <fullName evidence="12">Cell division protein ZapG</fullName>
    </alternativeName>
</protein>
<evidence type="ECO:0000256" key="3">
    <source>
        <dbReference type="ARBA" id="ARBA00022519"/>
    </source>
</evidence>
<evidence type="ECO:0000256" key="7">
    <source>
        <dbReference type="ARBA" id="ARBA00022989"/>
    </source>
</evidence>
<dbReference type="Proteomes" id="UP000557193">
    <property type="component" value="Unassembled WGS sequence"/>
</dbReference>
<keyword evidence="5 14" id="KW-0812">Transmembrane</keyword>
<dbReference type="GO" id="GO:0051301">
    <property type="term" value="P:cell division"/>
    <property type="evidence" value="ECO:0007669"/>
    <property type="project" value="UniProtKB-KW"/>
</dbReference>
<evidence type="ECO:0000313" key="15">
    <source>
        <dbReference type="EMBL" id="MBB6339986.1"/>
    </source>
</evidence>
<sequence>MEQSLTPWLMPALALIVGIVIGFIIARTVPSAAPSRTQRDLDELKERFDSYQSEVVTHFNTSASLLKKMNQSYHDVQDHLAQGAGRLALDEPTRQRLLAALQAEEANAPRERLTPPKSTLPPKDYAPKVDDGPGMLDETFGLKPKV</sequence>
<dbReference type="AlphaFoldDB" id="A0A7X0BR21"/>
<reference evidence="15 16" key="1">
    <citation type="submission" date="2020-08" db="EMBL/GenBank/DDBJ databases">
        <title>Functional genomics of gut bacteria from endangered species of beetles.</title>
        <authorList>
            <person name="Carlos-Shanley C."/>
        </authorList>
    </citation>
    <scope>NUCLEOTIDE SEQUENCE [LARGE SCALE GENOMIC DNA]</scope>
    <source>
        <strain evidence="15 16">S00202</strain>
    </source>
</reference>
<gene>
    <name evidence="15" type="ORF">HNP49_000136</name>
</gene>